<dbReference type="Pfam" id="PF02449">
    <property type="entry name" value="Glyco_hydro_42"/>
    <property type="match status" value="1"/>
</dbReference>
<evidence type="ECO:0000259" key="4">
    <source>
        <dbReference type="Pfam" id="PF18120"/>
    </source>
</evidence>
<accession>A0ABM8C8A9</accession>
<evidence type="ECO:0000259" key="3">
    <source>
        <dbReference type="Pfam" id="PF02449"/>
    </source>
</evidence>
<gene>
    <name evidence="5" type="ORF">MasN3_29340</name>
</gene>
<protein>
    <submittedName>
        <fullName evidence="5">Beta-galactosidase</fullName>
    </submittedName>
</protein>
<dbReference type="InterPro" id="IPR017853">
    <property type="entry name" value="GH"/>
</dbReference>
<keyword evidence="6" id="KW-1185">Reference proteome</keyword>
<evidence type="ECO:0000256" key="1">
    <source>
        <dbReference type="ARBA" id="ARBA00022801"/>
    </source>
</evidence>
<name>A0ABM8C8A9_9BURK</name>
<dbReference type="EMBL" id="AP026966">
    <property type="protein sequence ID" value="BDT59440.1"/>
    <property type="molecule type" value="Genomic_DNA"/>
</dbReference>
<evidence type="ECO:0000256" key="2">
    <source>
        <dbReference type="ARBA" id="ARBA00023295"/>
    </source>
</evidence>
<feature type="domain" description="DUF5597" evidence="4">
    <location>
        <begin position="425"/>
        <end position="563"/>
    </location>
</feature>
<dbReference type="Pfam" id="PF18120">
    <property type="entry name" value="DUF5597"/>
    <property type="match status" value="1"/>
</dbReference>
<keyword evidence="2" id="KW-0326">Glycosidase</keyword>
<organism evidence="5 6">
    <name type="scientific">Massilia varians</name>
    <dbReference type="NCBI Taxonomy" id="457921"/>
    <lineage>
        <taxon>Bacteria</taxon>
        <taxon>Pseudomonadati</taxon>
        <taxon>Pseudomonadota</taxon>
        <taxon>Betaproteobacteria</taxon>
        <taxon>Burkholderiales</taxon>
        <taxon>Oxalobacteraceae</taxon>
        <taxon>Telluria group</taxon>
        <taxon>Massilia</taxon>
    </lineage>
</organism>
<dbReference type="Gene3D" id="3.20.20.80">
    <property type="entry name" value="Glycosidases"/>
    <property type="match status" value="1"/>
</dbReference>
<evidence type="ECO:0000313" key="6">
    <source>
        <dbReference type="Proteomes" id="UP001163336"/>
    </source>
</evidence>
<feature type="domain" description="Glycoside hydrolase family 42 N-terminal" evidence="3">
    <location>
        <begin position="97"/>
        <end position="241"/>
    </location>
</feature>
<dbReference type="InterPro" id="IPR040719">
    <property type="entry name" value="DUF5597"/>
</dbReference>
<proteinExistence type="predicted"/>
<evidence type="ECO:0000313" key="5">
    <source>
        <dbReference type="EMBL" id="BDT59440.1"/>
    </source>
</evidence>
<keyword evidence="1" id="KW-0378">Hydrolase</keyword>
<dbReference type="InterPro" id="IPR013529">
    <property type="entry name" value="Glyco_hydro_42_N"/>
</dbReference>
<reference evidence="5" key="1">
    <citation type="submission" date="2022-11" db="EMBL/GenBank/DDBJ databases">
        <title>Isolation and characterization of PLA-degrading bacterium Massilia sp. from Antarctic soil.</title>
        <authorList>
            <person name="Sato K."/>
            <person name="Gomez-Fuentes C."/>
            <person name="Ahmad S.A."/>
            <person name="Zulkharnain A."/>
        </authorList>
    </citation>
    <scope>NUCLEOTIDE SEQUENCE</scope>
    <source>
        <strain evidence="5">N-3</strain>
    </source>
</reference>
<sequence length="579" mass="63609">MLARSADTTDTDNKQETMRLPFRRRGAPRLAVAVPILLAQLVQAGPAAAFTPDLPRIVEREGRHALLVDGAPFLVLGGQAHNSSNYPAALPKVWAALKDAHANTLAIPVAWEQLEPEEGRFDFSYVDTLVAQARTHGKRLVLLWFGTWKNTGPAYTPAWVKFDNRRFPRMLDADGKPSYCLSPFGEATLAADKKAFVALMRHIRKIDAGKRTVIMVQVENEVGTYGLVRDHGVRAEAAFRQAVPAAVLARQPAPAGRPSQGSWSEVYGDYAGQYFHSWAIASYIEEIAKAGRAVYDLPMFVNNALREPGQPGQPATPWKGDFASGGPTWDVLGIYKAAAPHIDFAAPDIYMPESAKVNGVLAGFQRPDNPLLVAEMGNAAGYARYVWQIVGRGALGVVPFGIDYASYSNYPLGSKHSDRRMVEPFAQVYATLAPMARLWARWAFEGRTHGVAEGDDRAEQAVALDGWKATVSFREFQFGERQYLRDKNEYAEGTELPGGGVAIAQLGPGEFVLAGQRARVKFAPAGDKPAMLARVEERRFDAAGKWIMERNWNGDQTDYGLNLPAAPTVLKVTMRTYDY</sequence>
<dbReference type="Proteomes" id="UP001163336">
    <property type="component" value="Chromosome"/>
</dbReference>
<dbReference type="RefSeq" id="WP_281908137.1">
    <property type="nucleotide sequence ID" value="NZ_AP026966.1"/>
</dbReference>
<dbReference type="Gene3D" id="2.60.220.20">
    <property type="entry name" value="putative beta-Galactosidase from caulobacter crescentus"/>
    <property type="match status" value="1"/>
</dbReference>
<dbReference type="SUPFAM" id="SSF51445">
    <property type="entry name" value="(Trans)glycosidases"/>
    <property type="match status" value="1"/>
</dbReference>